<dbReference type="EC" id="3.1.-.-" evidence="8"/>
<dbReference type="EMBL" id="JAYJJU010000023">
    <property type="protein sequence ID" value="MEB3033852.1"/>
    <property type="molecule type" value="Genomic_DNA"/>
</dbReference>
<evidence type="ECO:0000256" key="4">
    <source>
        <dbReference type="ARBA" id="ARBA00022723"/>
    </source>
</evidence>
<dbReference type="HAMAP" id="MF_00265">
    <property type="entry name" value="VapC_Nob1"/>
    <property type="match status" value="1"/>
</dbReference>
<keyword evidence="5 8" id="KW-0378">Hydrolase</keyword>
<comment type="cofactor">
    <cofactor evidence="1 8">
        <name>Mg(2+)</name>
        <dbReference type="ChEBI" id="CHEBI:18420"/>
    </cofactor>
</comment>
<comment type="similarity">
    <text evidence="7 8">Belongs to the PINc/VapC protein family.</text>
</comment>
<evidence type="ECO:0000256" key="7">
    <source>
        <dbReference type="ARBA" id="ARBA00038093"/>
    </source>
</evidence>
<dbReference type="Pfam" id="PF01850">
    <property type="entry name" value="PIN"/>
    <property type="match status" value="1"/>
</dbReference>
<evidence type="ECO:0000259" key="9">
    <source>
        <dbReference type="Pfam" id="PF01850"/>
    </source>
</evidence>
<protein>
    <recommendedName>
        <fullName evidence="8">Ribonuclease VapC</fullName>
        <shortName evidence="8">RNase VapC</shortName>
        <ecNumber evidence="8">3.1.-.-</ecNumber>
    </recommendedName>
    <alternativeName>
        <fullName evidence="8">Toxin VapC</fullName>
    </alternativeName>
</protein>
<dbReference type="PANTHER" id="PTHR33653:SF1">
    <property type="entry name" value="RIBONUCLEASE VAPC2"/>
    <property type="match status" value="1"/>
</dbReference>
<keyword evidence="4 8" id="KW-0479">Metal-binding</keyword>
<dbReference type="InterPro" id="IPR002716">
    <property type="entry name" value="PIN_dom"/>
</dbReference>
<keyword evidence="2 8" id="KW-1277">Toxin-antitoxin system</keyword>
<dbReference type="InterPro" id="IPR050556">
    <property type="entry name" value="Type_II_TA_system_RNase"/>
</dbReference>
<feature type="domain" description="PIN" evidence="9">
    <location>
        <begin position="2"/>
        <end position="126"/>
    </location>
</feature>
<name>A0ABU5Y1B9_9MYCO</name>
<evidence type="ECO:0000256" key="1">
    <source>
        <dbReference type="ARBA" id="ARBA00001946"/>
    </source>
</evidence>
<comment type="function">
    <text evidence="8">Toxic component of a toxin-antitoxin (TA) system. An RNase.</text>
</comment>
<comment type="caution">
    <text evidence="10">The sequence shown here is derived from an EMBL/GenBank/DDBJ whole genome shotgun (WGS) entry which is preliminary data.</text>
</comment>
<accession>A0ABU5Y1B9</accession>
<feature type="binding site" evidence="8">
    <location>
        <position position="104"/>
    </location>
    <ligand>
        <name>Mg(2+)</name>
        <dbReference type="ChEBI" id="CHEBI:18420"/>
    </ligand>
</feature>
<reference evidence="10 11" key="1">
    <citation type="submission" date="2023-12" db="EMBL/GenBank/DDBJ databases">
        <title>Description of new species of Mycobacterium terrae complex isolated from sewage at the Sao Paulo Zoological Park Foundation in Brazil.</title>
        <authorList>
            <person name="Romagnoli C.L."/>
            <person name="Conceicao E.C."/>
            <person name="Machado E."/>
            <person name="Barreto L.B.P.F."/>
            <person name="Sharma A."/>
            <person name="Silva N.M."/>
            <person name="Marques L.E."/>
            <person name="Juliana M.A."/>
            <person name="Lourenco M.C.S."/>
            <person name="Digiampietri L.A."/>
            <person name="Suffys P.N."/>
            <person name="Viana-Niero C."/>
        </authorList>
    </citation>
    <scope>NUCLEOTIDE SEQUENCE [LARGE SCALE GENOMIC DNA]</scope>
    <source>
        <strain evidence="10 11">MYC340</strain>
    </source>
</reference>
<evidence type="ECO:0000256" key="6">
    <source>
        <dbReference type="ARBA" id="ARBA00022842"/>
    </source>
</evidence>
<dbReference type="Proteomes" id="UP001298593">
    <property type="component" value="Unassembled WGS sequence"/>
</dbReference>
<dbReference type="CDD" id="cd18731">
    <property type="entry name" value="PIN_NgFitB-like"/>
    <property type="match status" value="1"/>
</dbReference>
<dbReference type="Gene3D" id="3.40.50.1010">
    <property type="entry name" value="5'-nuclease"/>
    <property type="match status" value="1"/>
</dbReference>
<dbReference type="SUPFAM" id="SSF88723">
    <property type="entry name" value="PIN domain-like"/>
    <property type="match status" value="1"/>
</dbReference>
<evidence type="ECO:0000256" key="5">
    <source>
        <dbReference type="ARBA" id="ARBA00022801"/>
    </source>
</evidence>
<evidence type="ECO:0000256" key="2">
    <source>
        <dbReference type="ARBA" id="ARBA00022649"/>
    </source>
</evidence>
<keyword evidence="11" id="KW-1185">Reference proteome</keyword>
<evidence type="ECO:0000256" key="8">
    <source>
        <dbReference type="HAMAP-Rule" id="MF_00265"/>
    </source>
</evidence>
<dbReference type="PANTHER" id="PTHR33653">
    <property type="entry name" value="RIBONUCLEASE VAPC2"/>
    <property type="match status" value="1"/>
</dbReference>
<dbReference type="InterPro" id="IPR029060">
    <property type="entry name" value="PIN-like_dom_sf"/>
</dbReference>
<evidence type="ECO:0000313" key="11">
    <source>
        <dbReference type="Proteomes" id="UP001298593"/>
    </source>
</evidence>
<keyword evidence="3 8" id="KW-0540">Nuclease</keyword>
<dbReference type="InterPro" id="IPR022907">
    <property type="entry name" value="VapC_family"/>
</dbReference>
<dbReference type="RefSeq" id="WP_224975884.1">
    <property type="nucleotide sequence ID" value="NZ_JAYJJU010000023.1"/>
</dbReference>
<keyword evidence="8" id="KW-0800">Toxin</keyword>
<gene>
    <name evidence="8" type="primary">vapC</name>
    <name evidence="10" type="ORF">KV113_20135</name>
</gene>
<feature type="binding site" evidence="8">
    <location>
        <position position="5"/>
    </location>
    <ligand>
        <name>Mg(2+)</name>
        <dbReference type="ChEBI" id="CHEBI:18420"/>
    </ligand>
</feature>
<evidence type="ECO:0000313" key="10">
    <source>
        <dbReference type="EMBL" id="MEB3033852.1"/>
    </source>
</evidence>
<keyword evidence="6 8" id="KW-0460">Magnesium</keyword>
<organism evidence="10 11">
    <name type="scientific">[Mycobacterium] nativiensis</name>
    <dbReference type="NCBI Taxonomy" id="2855503"/>
    <lineage>
        <taxon>Bacteria</taxon>
        <taxon>Bacillati</taxon>
        <taxon>Actinomycetota</taxon>
        <taxon>Actinomycetes</taxon>
        <taxon>Mycobacteriales</taxon>
        <taxon>Mycobacteriaceae</taxon>
        <taxon>Mycolicibacter</taxon>
    </lineage>
</organism>
<sequence length="140" mass="15474">MILLDTNVISALMLQRPDEAVVRWLDDQPAESIWTTSITVFEIWTGLALLEAGRRRRHLEQAFTRLLAEDLEGRVQTFDQPAAVAAAGLAASGRRAGRPVEVRDVQIAGIGVARKASLATRNVRHFQDFGVTLINPWAES</sequence>
<evidence type="ECO:0000256" key="3">
    <source>
        <dbReference type="ARBA" id="ARBA00022722"/>
    </source>
</evidence>
<proteinExistence type="inferred from homology"/>